<dbReference type="Pfam" id="PF00359">
    <property type="entry name" value="PTS_EIIA_2"/>
    <property type="match status" value="1"/>
</dbReference>
<dbReference type="CDD" id="cd00211">
    <property type="entry name" value="PTS_IIA_fru"/>
    <property type="match status" value="1"/>
</dbReference>
<keyword evidence="4" id="KW-0010">Activator</keyword>
<dbReference type="InterPro" id="IPR036634">
    <property type="entry name" value="PRD_sf"/>
</dbReference>
<name>A0A430AQD1_9ENTE</name>
<dbReference type="InterPro" id="IPR013011">
    <property type="entry name" value="PTS_EIIB_2"/>
</dbReference>
<keyword evidence="5" id="KW-0804">Transcription</keyword>
<evidence type="ECO:0000313" key="10">
    <source>
        <dbReference type="Proteomes" id="UP000288028"/>
    </source>
</evidence>
<dbReference type="InterPro" id="IPR050661">
    <property type="entry name" value="BglG_antiterminators"/>
</dbReference>
<proteinExistence type="predicted"/>
<feature type="domain" description="PTS EIIB type-2" evidence="7">
    <location>
        <begin position="390"/>
        <end position="479"/>
    </location>
</feature>
<dbReference type="Gene3D" id="1.10.10.10">
    <property type="entry name" value="Winged helix-like DNA-binding domain superfamily/Winged helix DNA-binding domain"/>
    <property type="match status" value="1"/>
</dbReference>
<dbReference type="InterPro" id="IPR036095">
    <property type="entry name" value="PTS_EIIB-like_sf"/>
</dbReference>
<organism evidence="9 10">
    <name type="scientific">Vagococcus carniphilus</name>
    <dbReference type="NCBI Taxonomy" id="218144"/>
    <lineage>
        <taxon>Bacteria</taxon>
        <taxon>Bacillati</taxon>
        <taxon>Bacillota</taxon>
        <taxon>Bacilli</taxon>
        <taxon>Lactobacillales</taxon>
        <taxon>Enterococcaceae</taxon>
        <taxon>Vagococcus</taxon>
    </lineage>
</organism>
<dbReference type="AlphaFoldDB" id="A0A430AQD1"/>
<dbReference type="InterPro" id="IPR007737">
    <property type="entry name" value="Mga_HTH"/>
</dbReference>
<evidence type="ECO:0000259" key="6">
    <source>
        <dbReference type="PROSITE" id="PS51094"/>
    </source>
</evidence>
<dbReference type="PROSITE" id="PS51099">
    <property type="entry name" value="PTS_EIIB_TYPE_2"/>
    <property type="match status" value="1"/>
</dbReference>
<dbReference type="SUPFAM" id="SSF63520">
    <property type="entry name" value="PTS-regulatory domain, PRD"/>
    <property type="match status" value="1"/>
</dbReference>
<keyword evidence="1" id="KW-0808">Transferase</keyword>
<dbReference type="PANTHER" id="PTHR30185:SF18">
    <property type="entry name" value="TRANSCRIPTIONAL REGULATOR MTLR"/>
    <property type="match status" value="1"/>
</dbReference>
<dbReference type="Pfam" id="PF05043">
    <property type="entry name" value="Mga"/>
    <property type="match status" value="1"/>
</dbReference>
<dbReference type="Pfam" id="PF00874">
    <property type="entry name" value="PRD"/>
    <property type="match status" value="1"/>
</dbReference>
<dbReference type="Gene3D" id="3.40.50.2300">
    <property type="match status" value="1"/>
</dbReference>
<dbReference type="PROSITE" id="PS00372">
    <property type="entry name" value="PTS_EIIA_TYPE_2_HIS"/>
    <property type="match status" value="1"/>
</dbReference>
<dbReference type="PANTHER" id="PTHR30185">
    <property type="entry name" value="CRYPTIC BETA-GLUCOSIDE BGL OPERON ANTITERMINATOR"/>
    <property type="match status" value="1"/>
</dbReference>
<dbReference type="Gene3D" id="1.10.1790.10">
    <property type="entry name" value="PRD domain"/>
    <property type="match status" value="1"/>
</dbReference>
<dbReference type="GeneID" id="95581534"/>
<dbReference type="InterPro" id="IPR013196">
    <property type="entry name" value="HTH_11"/>
</dbReference>
<evidence type="ECO:0000256" key="2">
    <source>
        <dbReference type="ARBA" id="ARBA00022737"/>
    </source>
</evidence>
<dbReference type="PROSITE" id="PS51372">
    <property type="entry name" value="PRD_2"/>
    <property type="match status" value="1"/>
</dbReference>
<dbReference type="GO" id="GO:0009401">
    <property type="term" value="P:phosphoenolpyruvate-dependent sugar phosphotransferase system"/>
    <property type="evidence" value="ECO:0007669"/>
    <property type="project" value="InterPro"/>
</dbReference>
<evidence type="ECO:0000259" key="8">
    <source>
        <dbReference type="PROSITE" id="PS51372"/>
    </source>
</evidence>
<protein>
    <submittedName>
        <fullName evidence="9">Uncharacterized protein</fullName>
    </submittedName>
</protein>
<dbReference type="InterPro" id="IPR036388">
    <property type="entry name" value="WH-like_DNA-bd_sf"/>
</dbReference>
<keyword evidence="10" id="KW-1185">Reference proteome</keyword>
<evidence type="ECO:0000256" key="3">
    <source>
        <dbReference type="ARBA" id="ARBA00023015"/>
    </source>
</evidence>
<keyword evidence="3" id="KW-0805">Transcription regulation</keyword>
<evidence type="ECO:0000259" key="7">
    <source>
        <dbReference type="PROSITE" id="PS51099"/>
    </source>
</evidence>
<dbReference type="PROSITE" id="PS51094">
    <property type="entry name" value="PTS_EIIA_TYPE_2"/>
    <property type="match status" value="1"/>
</dbReference>
<feature type="domain" description="PRD" evidence="8">
    <location>
        <begin position="277"/>
        <end position="385"/>
    </location>
</feature>
<reference evidence="9 10" key="1">
    <citation type="submission" date="2017-05" db="EMBL/GenBank/DDBJ databases">
        <title>Vagococcus spp. assemblies.</title>
        <authorList>
            <person name="Gulvik C.A."/>
        </authorList>
    </citation>
    <scope>NUCLEOTIDE SEQUENCE [LARGE SCALE GENOMIC DNA]</scope>
    <source>
        <strain evidence="9 10">SS1714</strain>
    </source>
</reference>
<evidence type="ECO:0000256" key="4">
    <source>
        <dbReference type="ARBA" id="ARBA00023159"/>
    </source>
</evidence>
<dbReference type="EMBL" id="NGKB01000019">
    <property type="protein sequence ID" value="RSU10183.1"/>
    <property type="molecule type" value="Genomic_DNA"/>
</dbReference>
<dbReference type="CDD" id="cd05568">
    <property type="entry name" value="PTS_IIB_bgl_like"/>
    <property type="match status" value="1"/>
</dbReference>
<dbReference type="Proteomes" id="UP000288028">
    <property type="component" value="Unassembled WGS sequence"/>
</dbReference>
<keyword evidence="2" id="KW-0677">Repeat</keyword>
<evidence type="ECO:0000256" key="1">
    <source>
        <dbReference type="ARBA" id="ARBA00022679"/>
    </source>
</evidence>
<comment type="caution">
    <text evidence="9">The sequence shown here is derived from an EMBL/GenBank/DDBJ whole genome shotgun (WGS) entry which is preliminary data.</text>
</comment>
<accession>A0A430AQD1</accession>
<dbReference type="InterPro" id="IPR002178">
    <property type="entry name" value="PTS_EIIA_type-2_dom"/>
</dbReference>
<evidence type="ECO:0000256" key="5">
    <source>
        <dbReference type="ARBA" id="ARBA00023163"/>
    </source>
</evidence>
<dbReference type="InterPro" id="IPR011608">
    <property type="entry name" value="PRD"/>
</dbReference>
<dbReference type="GO" id="GO:0008982">
    <property type="term" value="F:protein-N(PI)-phosphohistidine-sugar phosphotransferase activity"/>
    <property type="evidence" value="ECO:0007669"/>
    <property type="project" value="InterPro"/>
</dbReference>
<dbReference type="OrthoDB" id="369398at2"/>
<evidence type="ECO:0000313" key="9">
    <source>
        <dbReference type="EMBL" id="RSU10183.1"/>
    </source>
</evidence>
<dbReference type="Pfam" id="PF08279">
    <property type="entry name" value="HTH_11"/>
    <property type="match status" value="1"/>
</dbReference>
<feature type="domain" description="PTS EIIA type-2" evidence="6">
    <location>
        <begin position="528"/>
        <end position="671"/>
    </location>
</feature>
<dbReference type="GO" id="GO:0006355">
    <property type="term" value="P:regulation of DNA-templated transcription"/>
    <property type="evidence" value="ECO:0007669"/>
    <property type="project" value="InterPro"/>
</dbReference>
<sequence>MDSRLPTLFLLICKEQQEHDIKKLAEKMSVSTRTIYNDIKKLNELLIADNHEEIKIEKGKILYTEIISSSFEMLTNLDFDYILSHPRIRRLRLLTEVLMFEDYFNVDDLIEKLPLSRNTIISDLKWVKEELTFHHIELHSRPFTGYKVIGEEEQIRQLLTVTVLEDPLLFEGKPKEDIYLKSAEKLLEMCGDELKVTLSDSSYDRLKIIFWVTFKRIKAGKTVQVTGSNTREEKLFLKKRTQFEAETHLSFSHQELVYLAQKFIESSFIHYNDELTEQWMDFNLLTDSFIKDVSKLSQNDFFIEDTLLYEGVMNHLRPAYHRVMSQTEMKNPMLDYVKASFLNLHENVCSGIKIIEKELSVNFSDDEVSFFTLFFIAAIERKKMCPTKPKKIIIVCDSGVSTSQILRSKLEVNFDVQILGTLGKRTAGDWLEKNEVDLIISTIDFEYPKIPSIKVTPIVTDEDMKKLYFKLNRKKEKIEMVEIMKIINQSVSLSEKQRKKIRTDLMRYLRVTEPKNKENGVYQPMLIEVLHQGLIQVNSKAKTRDEAVKASGELLVKNGLAKESYVDGMLNNVKENGTYIVIAPGIAMPHARPETGALDIGLSIVTLEEPVVFGHPQNDPVQIVVGLCAVDHQSHLKALSELVEILSDEEKIKKINKALTSDEIMTIIKENVI</sequence>
<dbReference type="RefSeq" id="WP_126796248.1">
    <property type="nucleotide sequence ID" value="NZ_CP060720.1"/>
</dbReference>
<dbReference type="InterPro" id="IPR016152">
    <property type="entry name" value="PTrfase/Anion_transptr"/>
</dbReference>
<dbReference type="SUPFAM" id="SSF55804">
    <property type="entry name" value="Phoshotransferase/anion transport protein"/>
    <property type="match status" value="1"/>
</dbReference>
<dbReference type="Gene3D" id="3.40.930.10">
    <property type="entry name" value="Mannitol-specific EII, Chain A"/>
    <property type="match status" value="1"/>
</dbReference>
<dbReference type="SUPFAM" id="SSF52794">
    <property type="entry name" value="PTS system IIB component-like"/>
    <property type="match status" value="1"/>
</dbReference>
<gene>
    <name evidence="9" type="ORF">CBF28_13890</name>
</gene>